<accession>A0ABP8EAJ5</accession>
<dbReference type="Proteomes" id="UP001500027">
    <property type="component" value="Unassembled WGS sequence"/>
</dbReference>
<name>A0ABP8EAJ5_9FLAO</name>
<dbReference type="PANTHER" id="PTHR11133">
    <property type="entry name" value="SACCHAROPINE DEHYDROGENASE"/>
    <property type="match status" value="1"/>
</dbReference>
<dbReference type="InterPro" id="IPR036291">
    <property type="entry name" value="NAD(P)-bd_dom_sf"/>
</dbReference>
<keyword evidence="5" id="KW-1185">Reference proteome</keyword>
<organism evidence="4 5">
    <name type="scientific">Hyunsoonleella aestuarii</name>
    <dbReference type="NCBI Taxonomy" id="912802"/>
    <lineage>
        <taxon>Bacteria</taxon>
        <taxon>Pseudomonadati</taxon>
        <taxon>Bacteroidota</taxon>
        <taxon>Flavobacteriia</taxon>
        <taxon>Flavobacteriales</taxon>
        <taxon>Flavobacteriaceae</taxon>
    </lineage>
</organism>
<feature type="domain" description="Saccharopine dehydrogenase NADP binding" evidence="2">
    <location>
        <begin position="18"/>
        <end position="136"/>
    </location>
</feature>
<evidence type="ECO:0000259" key="3">
    <source>
        <dbReference type="Pfam" id="PF16653"/>
    </source>
</evidence>
<feature type="domain" description="Saccharopine dehydrogenase-like C-terminal" evidence="3">
    <location>
        <begin position="140"/>
        <end position="451"/>
    </location>
</feature>
<evidence type="ECO:0000256" key="1">
    <source>
        <dbReference type="ARBA" id="ARBA00023002"/>
    </source>
</evidence>
<reference evidence="5" key="1">
    <citation type="journal article" date="2019" name="Int. J. Syst. Evol. Microbiol.">
        <title>The Global Catalogue of Microorganisms (GCM) 10K type strain sequencing project: providing services to taxonomists for standard genome sequencing and annotation.</title>
        <authorList>
            <consortium name="The Broad Institute Genomics Platform"/>
            <consortium name="The Broad Institute Genome Sequencing Center for Infectious Disease"/>
            <person name="Wu L."/>
            <person name="Ma J."/>
        </authorList>
    </citation>
    <scope>NUCLEOTIDE SEQUENCE [LARGE SCALE GENOMIC DNA]</scope>
    <source>
        <strain evidence="5">JCM 17452</strain>
    </source>
</reference>
<dbReference type="Gene3D" id="3.30.360.10">
    <property type="entry name" value="Dihydrodipicolinate Reductase, domain 2"/>
    <property type="match status" value="1"/>
</dbReference>
<dbReference type="PANTHER" id="PTHR11133:SF22">
    <property type="entry name" value="ALPHA-AMINOADIPIC SEMIALDEHYDE SYNTHASE, MITOCHONDRIAL"/>
    <property type="match status" value="1"/>
</dbReference>
<keyword evidence="1" id="KW-0560">Oxidoreductase</keyword>
<dbReference type="InterPro" id="IPR051168">
    <property type="entry name" value="AASS"/>
</dbReference>
<protein>
    <submittedName>
        <fullName evidence="4">Saccharopine dehydrogenase C-terminal domain-containing protein</fullName>
    </submittedName>
</protein>
<dbReference type="EMBL" id="BAABAV010000001">
    <property type="protein sequence ID" value="GAA4269256.1"/>
    <property type="molecule type" value="Genomic_DNA"/>
</dbReference>
<dbReference type="Gene3D" id="3.40.50.720">
    <property type="entry name" value="NAD(P)-binding Rossmann-like Domain"/>
    <property type="match status" value="1"/>
</dbReference>
<comment type="caution">
    <text evidence="4">The sequence shown here is derived from an EMBL/GenBank/DDBJ whole genome shotgun (WGS) entry which is preliminary data.</text>
</comment>
<dbReference type="SUPFAM" id="SSF51735">
    <property type="entry name" value="NAD(P)-binding Rossmann-fold domains"/>
    <property type="match status" value="1"/>
</dbReference>
<dbReference type="Gene3D" id="1.10.1870.10">
    <property type="entry name" value="Domain 3, Saccharopine reductase"/>
    <property type="match status" value="1"/>
</dbReference>
<dbReference type="InterPro" id="IPR032095">
    <property type="entry name" value="Sacchrp_dh-like_C"/>
</dbReference>
<evidence type="ECO:0000313" key="4">
    <source>
        <dbReference type="EMBL" id="GAA4269256.1"/>
    </source>
</evidence>
<dbReference type="Pfam" id="PF03435">
    <property type="entry name" value="Sacchrp_dh_NADP"/>
    <property type="match status" value="1"/>
</dbReference>
<dbReference type="InterPro" id="IPR005097">
    <property type="entry name" value="Sacchrp_dh_NADP-bd"/>
</dbReference>
<evidence type="ECO:0000259" key="2">
    <source>
        <dbReference type="Pfam" id="PF03435"/>
    </source>
</evidence>
<gene>
    <name evidence="4" type="ORF">GCM10022257_13570</name>
</gene>
<dbReference type="Pfam" id="PF16653">
    <property type="entry name" value="Sacchrp_dh_C"/>
    <property type="match status" value="1"/>
</dbReference>
<sequence length="468" mass="53373">MLNYLKQNYSTKLEMRKILIIGFGKSSSYLLKYLMEKSTSENLFITVGDLNIDNAKMLIGNHKNAECLKLDVFDASSRSEAIKRTDIVVSMLPARFHIEVAKDCLAYGKNMVTASYVSKEMQALDEEARSKGLILMNEIGVDPGIDHMSAMQVLDSIRDKGGNIILFESFTGGLVAPESDTNLWNYKFTWNPRNVVTAGQGGAAKFLQEGTYKYIPYHRLFRRTEFLDIEGFGRFEAYANRDSLKYQSVYGLDNVKTLYRGTMRRVGFSRAWNIFVILGMTDDSYTIDDSENMSYRDFVNAFLPYSHTDSVELKLRHALKIDQDDIVWDKLEELDIFNPNKRVELKCATPAQILQKILMDSWTLNQDDKDMIVMYHKFGYELHGKKYQIDSNMVVLGENQTYTAMAKTVGLPVAIATLAILNKEITTPGVQIPITNEVYEPILKELQTFGISFNEKEVPYLGYNPLNN</sequence>
<proteinExistence type="predicted"/>
<evidence type="ECO:0000313" key="5">
    <source>
        <dbReference type="Proteomes" id="UP001500027"/>
    </source>
</evidence>
<dbReference type="SUPFAM" id="SSF55347">
    <property type="entry name" value="Glyceraldehyde-3-phosphate dehydrogenase-like, C-terminal domain"/>
    <property type="match status" value="1"/>
</dbReference>